<dbReference type="AlphaFoldDB" id="A0A9W7ICR9"/>
<comment type="caution">
    <text evidence="2">The sequence shown here is derived from an EMBL/GenBank/DDBJ whole genome shotgun (WGS) entry which is preliminary data.</text>
</comment>
<evidence type="ECO:0000259" key="1">
    <source>
        <dbReference type="Pfam" id="PF04057"/>
    </source>
</evidence>
<dbReference type="OrthoDB" id="1751331at2759"/>
<feature type="domain" description="Replication factor-A protein 1 N-terminal" evidence="1">
    <location>
        <begin position="5"/>
        <end position="100"/>
    </location>
</feature>
<sequence>MEVNLTRRAMAWIIKRELRASSDLQLVLQVIELEEIQTTSQQQHQEPRKSERRFVLSLSDGLLSQQYLRAASKNWFVKSSKLQIDSIVRLTRFVRSFIQKHL</sequence>
<evidence type="ECO:0000313" key="2">
    <source>
        <dbReference type="EMBL" id="GMI92018.1"/>
    </source>
</evidence>
<dbReference type="GO" id="GO:0005634">
    <property type="term" value="C:nucleus"/>
    <property type="evidence" value="ECO:0007669"/>
    <property type="project" value="InterPro"/>
</dbReference>
<dbReference type="InterPro" id="IPR007199">
    <property type="entry name" value="Rep_factor-A_N"/>
</dbReference>
<gene>
    <name evidence="2" type="ORF">HRI_002871100</name>
</gene>
<dbReference type="Gene3D" id="2.40.50.140">
    <property type="entry name" value="Nucleic acid-binding proteins"/>
    <property type="match status" value="1"/>
</dbReference>
<proteinExistence type="predicted"/>
<dbReference type="GO" id="GO:0006260">
    <property type="term" value="P:DNA replication"/>
    <property type="evidence" value="ECO:0007669"/>
    <property type="project" value="InterPro"/>
</dbReference>
<dbReference type="InterPro" id="IPR012340">
    <property type="entry name" value="NA-bd_OB-fold"/>
</dbReference>
<dbReference type="Proteomes" id="UP001165190">
    <property type="component" value="Unassembled WGS sequence"/>
</dbReference>
<organism evidence="2 3">
    <name type="scientific">Hibiscus trionum</name>
    <name type="common">Flower of an hour</name>
    <dbReference type="NCBI Taxonomy" id="183268"/>
    <lineage>
        <taxon>Eukaryota</taxon>
        <taxon>Viridiplantae</taxon>
        <taxon>Streptophyta</taxon>
        <taxon>Embryophyta</taxon>
        <taxon>Tracheophyta</taxon>
        <taxon>Spermatophyta</taxon>
        <taxon>Magnoliopsida</taxon>
        <taxon>eudicotyledons</taxon>
        <taxon>Gunneridae</taxon>
        <taxon>Pentapetalae</taxon>
        <taxon>rosids</taxon>
        <taxon>malvids</taxon>
        <taxon>Malvales</taxon>
        <taxon>Malvaceae</taxon>
        <taxon>Malvoideae</taxon>
        <taxon>Hibiscus</taxon>
    </lineage>
</organism>
<name>A0A9W7ICR9_HIBTR</name>
<accession>A0A9W7ICR9</accession>
<protein>
    <submittedName>
        <fullName evidence="2">Replication Protein A 1E</fullName>
    </submittedName>
</protein>
<reference evidence="2" key="1">
    <citation type="submission" date="2023-05" db="EMBL/GenBank/DDBJ databases">
        <title>Genome and transcriptome analyses reveal genes involved in the formation of fine ridges on petal epidermal cells in Hibiscus trionum.</title>
        <authorList>
            <person name="Koshimizu S."/>
            <person name="Masuda S."/>
            <person name="Ishii T."/>
            <person name="Shirasu K."/>
            <person name="Hoshino A."/>
            <person name="Arita M."/>
        </authorList>
    </citation>
    <scope>NUCLEOTIDE SEQUENCE</scope>
    <source>
        <strain evidence="2">Hamamatsu line</strain>
    </source>
</reference>
<evidence type="ECO:0000313" key="3">
    <source>
        <dbReference type="Proteomes" id="UP001165190"/>
    </source>
</evidence>
<dbReference type="SUPFAM" id="SSF50249">
    <property type="entry name" value="Nucleic acid-binding proteins"/>
    <property type="match status" value="1"/>
</dbReference>
<dbReference type="GO" id="GO:0003677">
    <property type="term" value="F:DNA binding"/>
    <property type="evidence" value="ECO:0007669"/>
    <property type="project" value="InterPro"/>
</dbReference>
<dbReference type="EMBL" id="BSYR01000024">
    <property type="protein sequence ID" value="GMI92018.1"/>
    <property type="molecule type" value="Genomic_DNA"/>
</dbReference>
<dbReference type="Pfam" id="PF04057">
    <property type="entry name" value="Rep-A_N"/>
    <property type="match status" value="1"/>
</dbReference>
<keyword evidence="3" id="KW-1185">Reference proteome</keyword>